<dbReference type="Pfam" id="PF05124">
    <property type="entry name" value="S_layer_C"/>
    <property type="match status" value="1"/>
</dbReference>
<sequence>MKRLAALIIMLLFLSSAVPVSAYNVSSKVSVTISPNSELLSVVYYLAFGRNDTFVIDREDYLSDVDSYFGPYRNHPVVKMLREHLENATTIPDRDMRLYYLEAYLLMCTEPPELEPLVLVNDEWFFRFLSALRDFAEKTDFMEFYKTSQRYYQEDLNTYITALELLPPDEFMGQYVSISNVRFEFLHPYLVAVHGHSFNPIINGTQIYGAGGMIPLVRRDPQRTEWTYKTARDTMFGLPLNRDYIKNKRLGELIYLGFVYHELGHDITTEELNWNYGLTYDLRYLEDTIEGDMPYLATYDIHFWWDTMMVYEGFADGWMDFSLKSVDPAYVELAMWMQRAWGEFWIEDMVEIYEKYTLISVQEGRSLGDYIVDMMNELEDRVSPEKAGELYQKRVPVTPLRALDRGAVAGKVIVVYGTQNPDPNGTEYDRETAEIVANYLETFYSQWPDGVEVIIKADVNVTDEELRENLILIGGPLANKIVAELQDDFPLRFVKYGDEWVLERSEHWDWEIASFILQENDAYPVLEGWNANYFNASVIMAIRNPLNPENYIVWIAGADRYGTRLYKNPTYYLSSYEIFNGKEIEMGFYVQPLASS</sequence>
<keyword evidence="3" id="KW-1185">Reference proteome</keyword>
<dbReference type="PATRIC" id="fig|523850.10.peg.599"/>
<dbReference type="EMBL" id="CP000855">
    <property type="protein sequence ID" value="ACJ16086.1"/>
    <property type="molecule type" value="Genomic_DNA"/>
</dbReference>
<dbReference type="OrthoDB" id="148350at2157"/>
<gene>
    <name evidence="2" type="ordered locus">TON_0599</name>
</gene>
<evidence type="ECO:0000259" key="1">
    <source>
        <dbReference type="Pfam" id="PF05124"/>
    </source>
</evidence>
<reference evidence="2 3" key="1">
    <citation type="journal article" date="2008" name="J. Bacteriol.">
        <title>The complete genome sequence of Thermococcus onnurineus NA1 reveals a mixed heterotrophic and carboxydotrophic metabolism.</title>
        <authorList>
            <person name="Lee H.S."/>
            <person name="Kang S.G."/>
            <person name="Bae S.S."/>
            <person name="Lim J.K."/>
            <person name="Cho Y."/>
            <person name="Kim Y.J."/>
            <person name="Jeon J.H."/>
            <person name="Cha S.S."/>
            <person name="Kwon K.K."/>
            <person name="Kim H.T."/>
            <person name="Park C.J."/>
            <person name="Lee H.W."/>
            <person name="Kim S.I."/>
            <person name="Chun J."/>
            <person name="Colwell R.R."/>
            <person name="Kim S.J."/>
            <person name="Lee J.H."/>
        </authorList>
    </citation>
    <scope>NUCLEOTIDE SEQUENCE [LARGE SCALE GENOMIC DNA]</scope>
    <source>
        <strain evidence="2 3">NA1</strain>
    </source>
</reference>
<dbReference type="RefSeq" id="WP_012571558.1">
    <property type="nucleotide sequence ID" value="NC_011529.1"/>
</dbReference>
<dbReference type="Proteomes" id="UP000002727">
    <property type="component" value="Chromosome"/>
</dbReference>
<dbReference type="AlphaFoldDB" id="B6YUQ0"/>
<evidence type="ECO:0000313" key="3">
    <source>
        <dbReference type="Proteomes" id="UP000002727"/>
    </source>
</evidence>
<dbReference type="HOGENOM" id="CLU_034059_0_0_2"/>
<evidence type="ECO:0000313" key="2">
    <source>
        <dbReference type="EMBL" id="ACJ16086.1"/>
    </source>
</evidence>
<dbReference type="GeneID" id="7016897"/>
<feature type="domain" description="S-layer protein outer" evidence="1">
    <location>
        <begin position="454"/>
        <end position="564"/>
    </location>
</feature>
<dbReference type="InterPro" id="IPR022651">
    <property type="entry name" value="S_layer_C"/>
</dbReference>
<organism evidence="2 3">
    <name type="scientific">Thermococcus onnurineus (strain NA1)</name>
    <dbReference type="NCBI Taxonomy" id="523850"/>
    <lineage>
        <taxon>Archaea</taxon>
        <taxon>Methanobacteriati</taxon>
        <taxon>Methanobacteriota</taxon>
        <taxon>Thermococci</taxon>
        <taxon>Thermococcales</taxon>
        <taxon>Thermococcaceae</taxon>
        <taxon>Thermococcus</taxon>
    </lineage>
</organism>
<protein>
    <recommendedName>
        <fullName evidence="1">S-layer protein outer domain-containing protein</fullName>
    </recommendedName>
</protein>
<name>B6YUQ0_THEON</name>
<accession>B6YUQ0</accession>
<proteinExistence type="predicted"/>
<dbReference type="eggNOG" id="arCOG07087">
    <property type="taxonomic scope" value="Archaea"/>
</dbReference>
<dbReference type="KEGG" id="ton:TON_0599"/>